<evidence type="ECO:0000313" key="6">
    <source>
        <dbReference type="EMBL" id="MCB5227440.1"/>
    </source>
</evidence>
<dbReference type="InterPro" id="IPR004843">
    <property type="entry name" value="Calcineurin-like_PHP"/>
</dbReference>
<dbReference type="PANTHER" id="PTHR11575">
    <property type="entry name" value="5'-NUCLEOTIDASE-RELATED"/>
    <property type="match status" value="1"/>
</dbReference>
<evidence type="ECO:0000256" key="2">
    <source>
        <dbReference type="ARBA" id="ARBA00022729"/>
    </source>
</evidence>
<dbReference type="InterPro" id="IPR029052">
    <property type="entry name" value="Metallo-depent_PP-like"/>
</dbReference>
<keyword evidence="3" id="KW-0378">Hydrolase</keyword>
<feature type="domain" description="Calcineurin-like phosphoesterase" evidence="4">
    <location>
        <begin position="37"/>
        <end position="272"/>
    </location>
</feature>
<evidence type="ECO:0000259" key="4">
    <source>
        <dbReference type="Pfam" id="PF00149"/>
    </source>
</evidence>
<proteinExistence type="inferred from homology"/>
<gene>
    <name evidence="6" type="ORF">JAO78_011525</name>
</gene>
<reference evidence="6 7" key="1">
    <citation type="submission" date="2021-10" db="EMBL/GenBank/DDBJ databases">
        <title>Alishewanella koreense sp. nov. isolated from seawater of southwestern coast in South Korea and the proposal for the reclassification of Rheinheimera perlucida and Rheinheimera tuosuensis as Arsukibacterium perlucida and Arsukibacterium tuosuensis.</title>
        <authorList>
            <person name="Kim K.H."/>
            <person name="Ruan W."/>
            <person name="Kim K.R."/>
            <person name="Baek J.H."/>
            <person name="Jeon C.O."/>
        </authorList>
    </citation>
    <scope>NUCLEOTIDE SEQUENCE [LARGE SCALE GENOMIC DNA]</scope>
    <source>
        <strain evidence="6 7">16-MA</strain>
    </source>
</reference>
<name>A0ABS8C530_9ALTE</name>
<protein>
    <submittedName>
        <fullName evidence="6">Bifunctional metallophosphatase/5'-nucleotidase</fullName>
    </submittedName>
</protein>
<dbReference type="PRINTS" id="PR01607">
    <property type="entry name" value="APYRASEFAMLY"/>
</dbReference>
<dbReference type="Pfam" id="PF00149">
    <property type="entry name" value="Metallophos"/>
    <property type="match status" value="1"/>
</dbReference>
<dbReference type="SUPFAM" id="SSF55816">
    <property type="entry name" value="5'-nucleotidase (syn. UDP-sugar hydrolase), C-terminal domain"/>
    <property type="match status" value="1"/>
</dbReference>
<dbReference type="PROSITE" id="PS00785">
    <property type="entry name" value="5_NUCLEOTIDASE_1"/>
    <property type="match status" value="1"/>
</dbReference>
<keyword evidence="3" id="KW-0547">Nucleotide-binding</keyword>
<dbReference type="Gene3D" id="3.90.780.10">
    <property type="entry name" value="5'-Nucleotidase, C-terminal domain"/>
    <property type="match status" value="1"/>
</dbReference>
<organism evidence="6 7">
    <name type="scientific">Alishewanella maricola</name>
    <dbReference type="NCBI Taxonomy" id="2795740"/>
    <lineage>
        <taxon>Bacteria</taxon>
        <taxon>Pseudomonadati</taxon>
        <taxon>Pseudomonadota</taxon>
        <taxon>Gammaproteobacteria</taxon>
        <taxon>Alteromonadales</taxon>
        <taxon>Alteromonadaceae</taxon>
        <taxon>Alishewanella</taxon>
    </lineage>
</organism>
<evidence type="ECO:0000259" key="5">
    <source>
        <dbReference type="Pfam" id="PF02872"/>
    </source>
</evidence>
<evidence type="ECO:0000256" key="1">
    <source>
        <dbReference type="ARBA" id="ARBA00006654"/>
    </source>
</evidence>
<feature type="domain" description="5'-Nucleotidase C-terminal" evidence="5">
    <location>
        <begin position="424"/>
        <end position="573"/>
    </location>
</feature>
<feature type="chain" id="PRO_5044964776" evidence="3">
    <location>
        <begin position="23"/>
        <end position="664"/>
    </location>
</feature>
<feature type="signal peptide" evidence="3">
    <location>
        <begin position="1"/>
        <end position="22"/>
    </location>
</feature>
<evidence type="ECO:0000313" key="7">
    <source>
        <dbReference type="Proteomes" id="UP000633814"/>
    </source>
</evidence>
<dbReference type="InterPro" id="IPR006179">
    <property type="entry name" value="5_nucleotidase/apyrase"/>
</dbReference>
<dbReference type="InterPro" id="IPR006146">
    <property type="entry name" value="5'-Nucleotdase_CS"/>
</dbReference>
<keyword evidence="7" id="KW-1185">Reference proteome</keyword>
<dbReference type="PANTHER" id="PTHR11575:SF24">
    <property type="entry name" value="5'-NUCLEOTIDASE"/>
    <property type="match status" value="1"/>
</dbReference>
<accession>A0ABS8C530</accession>
<evidence type="ECO:0000256" key="3">
    <source>
        <dbReference type="RuleBase" id="RU362119"/>
    </source>
</evidence>
<dbReference type="RefSeq" id="WP_226751507.1">
    <property type="nucleotide sequence ID" value="NZ_JAEINI020000007.1"/>
</dbReference>
<dbReference type="PROSITE" id="PS51257">
    <property type="entry name" value="PROKAR_LIPOPROTEIN"/>
    <property type="match status" value="1"/>
</dbReference>
<dbReference type="Pfam" id="PF02872">
    <property type="entry name" value="5_nucleotid_C"/>
    <property type="match status" value="1"/>
</dbReference>
<dbReference type="InterPro" id="IPR008334">
    <property type="entry name" value="5'-Nucleotdase_C"/>
</dbReference>
<dbReference type="EMBL" id="JAEINI020000007">
    <property type="protein sequence ID" value="MCB5227440.1"/>
    <property type="molecule type" value="Genomic_DNA"/>
</dbReference>
<dbReference type="Gene3D" id="3.60.21.10">
    <property type="match status" value="1"/>
</dbReference>
<comment type="similarity">
    <text evidence="1 3">Belongs to the 5'-nucleotidase family.</text>
</comment>
<dbReference type="SUPFAM" id="SSF56300">
    <property type="entry name" value="Metallo-dependent phosphatases"/>
    <property type="match status" value="1"/>
</dbReference>
<comment type="caution">
    <text evidence="6">The sequence shown here is derived from an EMBL/GenBank/DDBJ whole genome shotgun (WGS) entry which is preliminary data.</text>
</comment>
<dbReference type="InterPro" id="IPR036907">
    <property type="entry name" value="5'-Nucleotdase_C_sf"/>
</dbReference>
<dbReference type="Proteomes" id="UP000633814">
    <property type="component" value="Unassembled WGS sequence"/>
</dbReference>
<keyword evidence="2 3" id="KW-0732">Signal</keyword>
<sequence length="664" mass="72312">MQKQTGILLALTLLLGSCTLQTERLTTATATTGLQLQIIHINDTHSQFDASPAKLFGAAEQPLYTFIGGHPRVLSHARTLRQQAANEGLSSLFLHGGDAFKGSAYFELFEHEINIDILNRMQLDAMALGNHEFDIGLEKLAQFASQVNFPVLAANVDSRAEPRLAKVENLKPFQLFRLVDQQWQSTSLPINLDEPVLAVFGLALEDMRAMVPDTGALVFADEVASAQQTVDYLQQQGVKHIVALTHLGHQRDRTLAAKVNGIDVIVGGHSHTLLGDFRQWSLGQQAPYAEQIRNADGKAITCVVQAGQFAQAVGALTVSFDRQGQINRCDGQNTLLASKQLYHSALRQADSQLQGEPLAKQLGFIAALARTAITEEDANLRQVLDEVYLPAVQQAYGKQISALEQTLSHVRLPGTGGSDQHGSLLAAHITDGIQYWLNSRARAELEQPVDFTLLGAGNIRSDLTAGAVFEGHIRLEVLPFASALSVLTVSGADVLALLQQTISATLPAGAHAGKFPYSSHLRYTAIEQADGRLVLTDVAVLQQGQWQALLPERQYRLATTDYLANGNDGWHKLQQVQQNGSDRRDIILLNGQPKAFAVTRVRAEQDASGKTAYVPEYAQAAGLPCQQTNADCKVPAEAFIRYLQAYPALWQQTRPATVTLQRAP</sequence>